<proteinExistence type="predicted"/>
<gene>
    <name evidence="1" type="ORF">BON30_45870</name>
</gene>
<protein>
    <submittedName>
        <fullName evidence="1">Uncharacterized protein</fullName>
    </submittedName>
</protein>
<reference evidence="1 2" key="2">
    <citation type="submission" date="2016-12" db="EMBL/GenBank/DDBJ databases">
        <title>Draft Genome Sequence of Cystobacter ferrugineus Strain Cbfe23.</title>
        <authorList>
            <person name="Akbar S."/>
            <person name="Dowd S.E."/>
            <person name="Stevens D.C."/>
        </authorList>
    </citation>
    <scope>NUCLEOTIDE SEQUENCE [LARGE SCALE GENOMIC DNA]</scope>
    <source>
        <strain evidence="1 2">Cbfe23</strain>
    </source>
</reference>
<name>A0A1L9AVI9_9BACT</name>
<sequence>MKDFLEEYGRVVVRGDGKQVAERWEVPALVVADAGSRAVGSLEEVAAFFSSAGAQYISRGIVGTHPVLQRLEWVTERLAHVDVRWLYLDQTGAERGAEQSTYTLRRDDAGRLRILVALLRDVTPPTSN</sequence>
<accession>A0A1L9AVI9</accession>
<evidence type="ECO:0000313" key="2">
    <source>
        <dbReference type="Proteomes" id="UP000182229"/>
    </source>
</evidence>
<organism evidence="1 2">
    <name type="scientific">Cystobacter ferrugineus</name>
    <dbReference type="NCBI Taxonomy" id="83449"/>
    <lineage>
        <taxon>Bacteria</taxon>
        <taxon>Pseudomonadati</taxon>
        <taxon>Myxococcota</taxon>
        <taxon>Myxococcia</taxon>
        <taxon>Myxococcales</taxon>
        <taxon>Cystobacterineae</taxon>
        <taxon>Archangiaceae</taxon>
        <taxon>Cystobacter</taxon>
    </lineage>
</organism>
<reference evidence="2" key="1">
    <citation type="submission" date="2016-11" db="EMBL/GenBank/DDBJ databases">
        <authorList>
            <person name="Shukria A."/>
            <person name="Stevens D.C."/>
        </authorList>
    </citation>
    <scope>NUCLEOTIDE SEQUENCE [LARGE SCALE GENOMIC DNA]</scope>
    <source>
        <strain evidence="2">Cbfe23</strain>
    </source>
</reference>
<evidence type="ECO:0000313" key="1">
    <source>
        <dbReference type="EMBL" id="OJH34017.1"/>
    </source>
</evidence>
<dbReference type="SUPFAM" id="SSF54427">
    <property type="entry name" value="NTF2-like"/>
    <property type="match status" value="1"/>
</dbReference>
<dbReference type="EMBL" id="MPIN01000024">
    <property type="protein sequence ID" value="OJH34017.1"/>
    <property type="molecule type" value="Genomic_DNA"/>
</dbReference>
<comment type="caution">
    <text evidence="1">The sequence shown here is derived from an EMBL/GenBank/DDBJ whole genome shotgun (WGS) entry which is preliminary data.</text>
</comment>
<dbReference type="AlphaFoldDB" id="A0A1L9AVI9"/>
<dbReference type="Proteomes" id="UP000182229">
    <property type="component" value="Unassembled WGS sequence"/>
</dbReference>
<keyword evidence="2" id="KW-1185">Reference proteome</keyword>
<dbReference type="InterPro" id="IPR032710">
    <property type="entry name" value="NTF2-like_dom_sf"/>
</dbReference>
<dbReference type="STRING" id="83449.BON30_45870"/>